<proteinExistence type="predicted"/>
<keyword evidence="2" id="KW-0547">Nucleotide-binding</keyword>
<dbReference type="InterPro" id="IPR003593">
    <property type="entry name" value="AAA+_ATPase"/>
</dbReference>
<dbReference type="SUPFAM" id="SSF52540">
    <property type="entry name" value="P-loop containing nucleoside triphosphate hydrolases"/>
    <property type="match status" value="1"/>
</dbReference>
<comment type="caution">
    <text evidence="6">The sequence shown here is derived from an EMBL/GenBank/DDBJ whole genome shotgun (WGS) entry which is preliminary data.</text>
</comment>
<sequence length="272" mass="28754">MQTATSWAPPASVQLRAVDRTFGTGADRRVVLEHVDLDVAAGEVVALLGASGCGKSTLLRLVSGLDRPTGGAVLVDGDEVDGVERRAAVVFQEPRLLPWRSLADNVAFGVPDGTSRADRDAAVERALDAVGLAEFARYRPRAVSGGMAQRTALARALVRAPGVLLLDEPFAALDALTRIRMQDLVDDLQQRSGATVLLVTHDVDEALQLADRIVVLGRPDDDGDGHSGAGIVHVLTPPGPRPRDRADPGLTALRADLLGRLGVPVHHTRAPR</sequence>
<evidence type="ECO:0000256" key="1">
    <source>
        <dbReference type="ARBA" id="ARBA00022448"/>
    </source>
</evidence>
<evidence type="ECO:0000256" key="2">
    <source>
        <dbReference type="ARBA" id="ARBA00022741"/>
    </source>
</evidence>
<dbReference type="Proteomes" id="UP001501414">
    <property type="component" value="Unassembled WGS sequence"/>
</dbReference>
<reference evidence="7" key="1">
    <citation type="journal article" date="2019" name="Int. J. Syst. Evol. Microbiol.">
        <title>The Global Catalogue of Microorganisms (GCM) 10K type strain sequencing project: providing services to taxonomists for standard genome sequencing and annotation.</title>
        <authorList>
            <consortium name="The Broad Institute Genomics Platform"/>
            <consortium name="The Broad Institute Genome Sequencing Center for Infectious Disease"/>
            <person name="Wu L."/>
            <person name="Ma J."/>
        </authorList>
    </citation>
    <scope>NUCLEOTIDE SEQUENCE [LARGE SCALE GENOMIC DNA]</scope>
    <source>
        <strain evidence="7">JCM 11896</strain>
    </source>
</reference>
<dbReference type="InterPro" id="IPR027417">
    <property type="entry name" value="P-loop_NTPase"/>
</dbReference>
<feature type="region of interest" description="Disordered" evidence="4">
    <location>
        <begin position="224"/>
        <end position="248"/>
    </location>
</feature>
<name>A0ABP4I4P0_9PSEU</name>
<keyword evidence="1" id="KW-0813">Transport</keyword>
<accession>A0ABP4I4P0</accession>
<keyword evidence="7" id="KW-1185">Reference proteome</keyword>
<dbReference type="InterPro" id="IPR003439">
    <property type="entry name" value="ABC_transporter-like_ATP-bd"/>
</dbReference>
<dbReference type="CDD" id="cd03293">
    <property type="entry name" value="ABC_NrtD_SsuB_transporters"/>
    <property type="match status" value="1"/>
</dbReference>
<dbReference type="RefSeq" id="WP_344018185.1">
    <property type="nucleotide sequence ID" value="NZ_BAAAJK010000003.1"/>
</dbReference>
<dbReference type="InterPro" id="IPR050166">
    <property type="entry name" value="ABC_transporter_ATP-bind"/>
</dbReference>
<dbReference type="PANTHER" id="PTHR42788:SF19">
    <property type="entry name" value="ALIPHATIC SULFONATES IMPORT ATP-BINDING PROTEIN SSUB 2"/>
    <property type="match status" value="1"/>
</dbReference>
<dbReference type="PROSITE" id="PS50893">
    <property type="entry name" value="ABC_TRANSPORTER_2"/>
    <property type="match status" value="1"/>
</dbReference>
<dbReference type="GO" id="GO:0005524">
    <property type="term" value="F:ATP binding"/>
    <property type="evidence" value="ECO:0007669"/>
    <property type="project" value="UniProtKB-KW"/>
</dbReference>
<evidence type="ECO:0000259" key="5">
    <source>
        <dbReference type="PROSITE" id="PS50893"/>
    </source>
</evidence>
<organism evidence="6 7">
    <name type="scientific">Pseudonocardia kongjuensis</name>
    <dbReference type="NCBI Taxonomy" id="102227"/>
    <lineage>
        <taxon>Bacteria</taxon>
        <taxon>Bacillati</taxon>
        <taxon>Actinomycetota</taxon>
        <taxon>Actinomycetes</taxon>
        <taxon>Pseudonocardiales</taxon>
        <taxon>Pseudonocardiaceae</taxon>
        <taxon>Pseudonocardia</taxon>
    </lineage>
</organism>
<evidence type="ECO:0000256" key="3">
    <source>
        <dbReference type="ARBA" id="ARBA00022840"/>
    </source>
</evidence>
<dbReference type="Gene3D" id="3.40.50.300">
    <property type="entry name" value="P-loop containing nucleotide triphosphate hydrolases"/>
    <property type="match status" value="1"/>
</dbReference>
<dbReference type="PANTHER" id="PTHR42788">
    <property type="entry name" value="TAURINE IMPORT ATP-BINDING PROTEIN-RELATED"/>
    <property type="match status" value="1"/>
</dbReference>
<dbReference type="Pfam" id="PF00005">
    <property type="entry name" value="ABC_tran"/>
    <property type="match status" value="1"/>
</dbReference>
<evidence type="ECO:0000313" key="6">
    <source>
        <dbReference type="EMBL" id="GAA1381471.1"/>
    </source>
</evidence>
<dbReference type="EMBL" id="BAAAJK010000003">
    <property type="protein sequence ID" value="GAA1381471.1"/>
    <property type="molecule type" value="Genomic_DNA"/>
</dbReference>
<dbReference type="SMART" id="SM00382">
    <property type="entry name" value="AAA"/>
    <property type="match status" value="1"/>
</dbReference>
<evidence type="ECO:0000313" key="7">
    <source>
        <dbReference type="Proteomes" id="UP001501414"/>
    </source>
</evidence>
<protein>
    <submittedName>
        <fullName evidence="6">ABC transporter ATP-binding protein</fullName>
    </submittedName>
</protein>
<evidence type="ECO:0000256" key="4">
    <source>
        <dbReference type="SAM" id="MobiDB-lite"/>
    </source>
</evidence>
<keyword evidence="3 6" id="KW-0067">ATP-binding</keyword>
<feature type="domain" description="ABC transporter" evidence="5">
    <location>
        <begin position="13"/>
        <end position="243"/>
    </location>
</feature>
<gene>
    <name evidence="6" type="ORF">GCM10009613_07430</name>
</gene>